<dbReference type="PROSITE" id="PS51755">
    <property type="entry name" value="OMPR_PHOB"/>
    <property type="match status" value="1"/>
</dbReference>
<evidence type="ECO:0000259" key="10">
    <source>
        <dbReference type="PROSITE" id="PS50110"/>
    </source>
</evidence>
<dbReference type="GO" id="GO:0006355">
    <property type="term" value="P:regulation of DNA-templated transcription"/>
    <property type="evidence" value="ECO:0007669"/>
    <property type="project" value="InterPro"/>
</dbReference>
<sequence length="239" mass="27378">MKQEKTKPTEDPRPARILVVEDEPNMVAGLRDNFEFEGYEVLTARDGIEGLERALQESPDLVVLDVMMPRMSGLEVCRQLRAKRASIPIIMLTARGQEVDKVVGLELGADDYVTKPFSIRELLARVKAILRRTAAVPKQQDQHSFGDIEVDLHRRRVVKSGKALDISSKEFELLQYFICHSGETLSRDRLLEEVWGYENYPTTRTVDTHLVRLRQKLEPDPEQPQYFLTVHGTGYRFVG</sequence>
<dbReference type="GO" id="GO:0005829">
    <property type="term" value="C:cytosol"/>
    <property type="evidence" value="ECO:0007669"/>
    <property type="project" value="TreeGrafter"/>
</dbReference>
<dbReference type="GO" id="GO:0000156">
    <property type="term" value="F:phosphorelay response regulator activity"/>
    <property type="evidence" value="ECO:0007669"/>
    <property type="project" value="TreeGrafter"/>
</dbReference>
<evidence type="ECO:0000256" key="2">
    <source>
        <dbReference type="ARBA" id="ARBA00022553"/>
    </source>
</evidence>
<dbReference type="GO" id="GO:0032993">
    <property type="term" value="C:protein-DNA complex"/>
    <property type="evidence" value="ECO:0007669"/>
    <property type="project" value="TreeGrafter"/>
</dbReference>
<keyword evidence="4" id="KW-0805">Transcription regulation</keyword>
<keyword evidence="6" id="KW-0804">Transcription</keyword>
<evidence type="ECO:0000259" key="11">
    <source>
        <dbReference type="PROSITE" id="PS51755"/>
    </source>
</evidence>
<evidence type="ECO:0000256" key="9">
    <source>
        <dbReference type="PROSITE-ProRule" id="PRU01091"/>
    </source>
</evidence>
<dbReference type="InterPro" id="IPR011006">
    <property type="entry name" value="CheY-like_superfamily"/>
</dbReference>
<dbReference type="GO" id="GO:0000976">
    <property type="term" value="F:transcription cis-regulatory region binding"/>
    <property type="evidence" value="ECO:0007669"/>
    <property type="project" value="TreeGrafter"/>
</dbReference>
<feature type="DNA-binding region" description="OmpR/PhoB-type" evidence="9">
    <location>
        <begin position="140"/>
        <end position="239"/>
    </location>
</feature>
<evidence type="ECO:0000256" key="8">
    <source>
        <dbReference type="PROSITE-ProRule" id="PRU00169"/>
    </source>
</evidence>
<dbReference type="AlphaFoldDB" id="A0A7G8BNZ3"/>
<keyword evidence="13" id="KW-1185">Reference proteome</keyword>
<gene>
    <name evidence="12" type="ORF">H7849_10410</name>
</gene>
<keyword evidence="2 8" id="KW-0597">Phosphoprotein</keyword>
<evidence type="ECO:0000313" key="12">
    <source>
        <dbReference type="EMBL" id="QNI34263.1"/>
    </source>
</evidence>
<accession>A0A7G8BNZ3</accession>
<evidence type="ECO:0000256" key="5">
    <source>
        <dbReference type="ARBA" id="ARBA00023125"/>
    </source>
</evidence>
<keyword evidence="5 9" id="KW-0238">DNA-binding</keyword>
<evidence type="ECO:0000256" key="7">
    <source>
        <dbReference type="ARBA" id="ARBA00024735"/>
    </source>
</evidence>
<dbReference type="SUPFAM" id="SSF46894">
    <property type="entry name" value="C-terminal effector domain of the bipartite response regulators"/>
    <property type="match status" value="1"/>
</dbReference>
<dbReference type="KEGG" id="adin:H7849_10410"/>
<dbReference type="CDD" id="cd00383">
    <property type="entry name" value="trans_reg_C"/>
    <property type="match status" value="1"/>
</dbReference>
<dbReference type="Pfam" id="PF00072">
    <property type="entry name" value="Response_reg"/>
    <property type="match status" value="1"/>
</dbReference>
<evidence type="ECO:0000256" key="3">
    <source>
        <dbReference type="ARBA" id="ARBA00023012"/>
    </source>
</evidence>
<dbReference type="Proteomes" id="UP000515312">
    <property type="component" value="Chromosome"/>
</dbReference>
<dbReference type="SMART" id="SM00448">
    <property type="entry name" value="REC"/>
    <property type="match status" value="1"/>
</dbReference>
<dbReference type="Gene3D" id="3.40.50.2300">
    <property type="match status" value="1"/>
</dbReference>
<dbReference type="InterPro" id="IPR036388">
    <property type="entry name" value="WH-like_DNA-bd_sf"/>
</dbReference>
<dbReference type="PANTHER" id="PTHR48111">
    <property type="entry name" value="REGULATOR OF RPOS"/>
    <property type="match status" value="1"/>
</dbReference>
<keyword evidence="3" id="KW-0902">Two-component regulatory system</keyword>
<organism evidence="12 13">
    <name type="scientific">Alloacidobacterium dinghuense</name>
    <dbReference type="NCBI Taxonomy" id="2763107"/>
    <lineage>
        <taxon>Bacteria</taxon>
        <taxon>Pseudomonadati</taxon>
        <taxon>Acidobacteriota</taxon>
        <taxon>Terriglobia</taxon>
        <taxon>Terriglobales</taxon>
        <taxon>Acidobacteriaceae</taxon>
        <taxon>Alloacidobacterium</taxon>
    </lineage>
</organism>
<evidence type="ECO:0000256" key="4">
    <source>
        <dbReference type="ARBA" id="ARBA00023015"/>
    </source>
</evidence>
<dbReference type="SMART" id="SM00862">
    <property type="entry name" value="Trans_reg_C"/>
    <property type="match status" value="1"/>
</dbReference>
<comment type="function">
    <text evidence="7">This protein is a positive regulator for the phosphate regulon. Transcription of this operon is positively regulated by PhoB and PhoR when phosphate is limited.</text>
</comment>
<dbReference type="InterPro" id="IPR001789">
    <property type="entry name" value="Sig_transdc_resp-reg_receiver"/>
</dbReference>
<name>A0A7G8BNZ3_9BACT</name>
<dbReference type="InterPro" id="IPR001867">
    <property type="entry name" value="OmpR/PhoB-type_DNA-bd"/>
</dbReference>
<dbReference type="RefSeq" id="WP_186746297.1">
    <property type="nucleotide sequence ID" value="NZ_CP060394.1"/>
</dbReference>
<proteinExistence type="predicted"/>
<evidence type="ECO:0000313" key="13">
    <source>
        <dbReference type="Proteomes" id="UP000515312"/>
    </source>
</evidence>
<feature type="domain" description="OmpR/PhoB-type" evidence="11">
    <location>
        <begin position="140"/>
        <end position="239"/>
    </location>
</feature>
<dbReference type="InterPro" id="IPR016032">
    <property type="entry name" value="Sig_transdc_resp-reg_C-effctor"/>
</dbReference>
<dbReference type="Pfam" id="PF00486">
    <property type="entry name" value="Trans_reg_C"/>
    <property type="match status" value="1"/>
</dbReference>
<evidence type="ECO:0000256" key="1">
    <source>
        <dbReference type="ARBA" id="ARBA00013332"/>
    </source>
</evidence>
<dbReference type="InterPro" id="IPR039420">
    <property type="entry name" value="WalR-like"/>
</dbReference>
<evidence type="ECO:0000256" key="6">
    <source>
        <dbReference type="ARBA" id="ARBA00023163"/>
    </source>
</evidence>
<feature type="domain" description="Response regulatory" evidence="10">
    <location>
        <begin position="16"/>
        <end position="130"/>
    </location>
</feature>
<dbReference type="Gene3D" id="1.10.10.10">
    <property type="entry name" value="Winged helix-like DNA-binding domain superfamily/Winged helix DNA-binding domain"/>
    <property type="match status" value="1"/>
</dbReference>
<dbReference type="EMBL" id="CP060394">
    <property type="protein sequence ID" value="QNI34263.1"/>
    <property type="molecule type" value="Genomic_DNA"/>
</dbReference>
<dbReference type="PROSITE" id="PS50110">
    <property type="entry name" value="RESPONSE_REGULATORY"/>
    <property type="match status" value="1"/>
</dbReference>
<protein>
    <recommendedName>
        <fullName evidence="1">Phosphate regulon transcriptional regulatory protein PhoB</fullName>
    </recommendedName>
</protein>
<feature type="modified residue" description="4-aspartylphosphate" evidence="8">
    <location>
        <position position="65"/>
    </location>
</feature>
<dbReference type="FunFam" id="1.10.10.10:FF:000018">
    <property type="entry name" value="DNA-binding response regulator ResD"/>
    <property type="match status" value="1"/>
</dbReference>
<dbReference type="PANTHER" id="PTHR48111:SF1">
    <property type="entry name" value="TWO-COMPONENT RESPONSE REGULATOR ORR33"/>
    <property type="match status" value="1"/>
</dbReference>
<dbReference type="SUPFAM" id="SSF52172">
    <property type="entry name" value="CheY-like"/>
    <property type="match status" value="1"/>
</dbReference>
<dbReference type="FunFam" id="3.40.50.2300:FF:000001">
    <property type="entry name" value="DNA-binding response regulator PhoB"/>
    <property type="match status" value="1"/>
</dbReference>
<reference evidence="12 13" key="1">
    <citation type="submission" date="2020-08" db="EMBL/GenBank/DDBJ databases">
        <title>Edaphobacter telluris sp. nov. and Acidobacterium dinghuensis sp. nov., two acidobacteria isolated from forest soil.</title>
        <authorList>
            <person name="Fu J."/>
            <person name="Qiu L."/>
        </authorList>
    </citation>
    <scope>NUCLEOTIDE SEQUENCE [LARGE SCALE GENOMIC DNA]</scope>
    <source>
        <strain evidence="12">4Y35</strain>
    </source>
</reference>
<dbReference type="Gene3D" id="6.10.250.690">
    <property type="match status" value="1"/>
</dbReference>